<dbReference type="EMBL" id="UINC01023560">
    <property type="protein sequence ID" value="SVA95458.1"/>
    <property type="molecule type" value="Genomic_DNA"/>
</dbReference>
<evidence type="ECO:0000256" key="1">
    <source>
        <dbReference type="ARBA" id="ARBA00023125"/>
    </source>
</evidence>
<gene>
    <name evidence="2" type="ORF">METZ01_LOCUS148312</name>
</gene>
<sequence>MSSQEAAFEIVGPERAPDGRAARTRAALVEATLARLRSDGSFTAEQVATDAGVSVATIYNRFPDGRDGLLAGAFDRALDGVVEASTRPLTAEHLLDHGLAGTMTALVDGLCEAFSADALVMRAALARLPESRSLRDAYRRHEAMARVANRRFVELGQAAGRIVDGDPDELADLLVVLGQGINNPVLLGATDRGRLCTRLADALVAVLDPGTERP</sequence>
<dbReference type="GO" id="GO:0000976">
    <property type="term" value="F:transcription cis-regulatory region binding"/>
    <property type="evidence" value="ECO:0007669"/>
    <property type="project" value="TreeGrafter"/>
</dbReference>
<name>A0A382A1R0_9ZZZZ</name>
<dbReference type="GO" id="GO:0003700">
    <property type="term" value="F:DNA-binding transcription factor activity"/>
    <property type="evidence" value="ECO:0007669"/>
    <property type="project" value="TreeGrafter"/>
</dbReference>
<dbReference type="InterPro" id="IPR009057">
    <property type="entry name" value="Homeodomain-like_sf"/>
</dbReference>
<evidence type="ECO:0008006" key="3">
    <source>
        <dbReference type="Google" id="ProtNLM"/>
    </source>
</evidence>
<keyword evidence="1" id="KW-0238">DNA-binding</keyword>
<proteinExistence type="predicted"/>
<dbReference type="InterPro" id="IPR036271">
    <property type="entry name" value="Tet_transcr_reg_TetR-rel_C_sf"/>
</dbReference>
<evidence type="ECO:0000313" key="2">
    <source>
        <dbReference type="EMBL" id="SVA95458.1"/>
    </source>
</evidence>
<dbReference type="SUPFAM" id="SSF46689">
    <property type="entry name" value="Homeodomain-like"/>
    <property type="match status" value="1"/>
</dbReference>
<dbReference type="InterPro" id="IPR050109">
    <property type="entry name" value="HTH-type_TetR-like_transc_reg"/>
</dbReference>
<dbReference type="Gene3D" id="1.10.10.60">
    <property type="entry name" value="Homeodomain-like"/>
    <property type="match status" value="1"/>
</dbReference>
<organism evidence="2">
    <name type="scientific">marine metagenome</name>
    <dbReference type="NCBI Taxonomy" id="408172"/>
    <lineage>
        <taxon>unclassified sequences</taxon>
        <taxon>metagenomes</taxon>
        <taxon>ecological metagenomes</taxon>
    </lineage>
</organism>
<accession>A0A382A1R0</accession>
<dbReference type="SUPFAM" id="SSF48498">
    <property type="entry name" value="Tetracyclin repressor-like, C-terminal domain"/>
    <property type="match status" value="1"/>
</dbReference>
<dbReference type="PANTHER" id="PTHR30055">
    <property type="entry name" value="HTH-TYPE TRANSCRIPTIONAL REGULATOR RUTR"/>
    <property type="match status" value="1"/>
</dbReference>
<dbReference type="Gene3D" id="1.10.357.10">
    <property type="entry name" value="Tetracycline Repressor, domain 2"/>
    <property type="match status" value="1"/>
</dbReference>
<protein>
    <recommendedName>
        <fullName evidence="3">HTH tetR-type domain-containing protein</fullName>
    </recommendedName>
</protein>
<reference evidence="2" key="1">
    <citation type="submission" date="2018-05" db="EMBL/GenBank/DDBJ databases">
        <authorList>
            <person name="Lanie J.A."/>
            <person name="Ng W.-L."/>
            <person name="Kazmierczak K.M."/>
            <person name="Andrzejewski T.M."/>
            <person name="Davidsen T.M."/>
            <person name="Wayne K.J."/>
            <person name="Tettelin H."/>
            <person name="Glass J.I."/>
            <person name="Rusch D."/>
            <person name="Podicherti R."/>
            <person name="Tsui H.-C.T."/>
            <person name="Winkler M.E."/>
        </authorList>
    </citation>
    <scope>NUCLEOTIDE SEQUENCE</scope>
</reference>
<dbReference type="AlphaFoldDB" id="A0A382A1R0"/>
<dbReference type="PANTHER" id="PTHR30055:SF148">
    <property type="entry name" value="TETR-FAMILY TRANSCRIPTIONAL REGULATOR"/>
    <property type="match status" value="1"/>
</dbReference>